<comment type="caution">
    <text evidence="1">The sequence shown here is derived from an EMBL/GenBank/DDBJ whole genome shotgun (WGS) entry which is preliminary data.</text>
</comment>
<reference evidence="1 2" key="1">
    <citation type="journal article" date="2022" name="Genome Biol. Evol.">
        <title>The Spruce Budworm Genome: Reconstructing the Evolutionary History of Antifreeze Proteins.</title>
        <authorList>
            <person name="Beliveau C."/>
            <person name="Gagne P."/>
            <person name="Picq S."/>
            <person name="Vernygora O."/>
            <person name="Keeling C.I."/>
            <person name="Pinkney K."/>
            <person name="Doucet D."/>
            <person name="Wen F."/>
            <person name="Johnston J.S."/>
            <person name="Maaroufi H."/>
            <person name="Boyle B."/>
            <person name="Laroche J."/>
            <person name="Dewar K."/>
            <person name="Juretic N."/>
            <person name="Blackburn G."/>
            <person name="Nisole A."/>
            <person name="Brunet B."/>
            <person name="Brandao M."/>
            <person name="Lumley L."/>
            <person name="Duan J."/>
            <person name="Quan G."/>
            <person name="Lucarotti C.J."/>
            <person name="Roe A.D."/>
            <person name="Sperling F.A.H."/>
            <person name="Levesque R.C."/>
            <person name="Cusson M."/>
        </authorList>
    </citation>
    <scope>NUCLEOTIDE SEQUENCE [LARGE SCALE GENOMIC DNA]</scope>
    <source>
        <strain evidence="1">Glfc:IPQL:Cfum</strain>
    </source>
</reference>
<sequence length="955" mass="105537">MNCLNKLLRPCKLIVFSVNKVVSVAASSRTSGDHISVFSFHFNVFQVRNMAQKSITSFFKITPKKSPEIKKETTENDNSFDDIETKPPSPVQNDTKRSSKRQRLDSDSSESQSPKKEPPPSLTKKKVKRQRIESSESEVEPAKSPLTSAVKSEKETPVKSPVGSPRTSEQSLVESPVKTEIKLEKSDSVKTYSSPKSKKAKKDLKTDNAGKKTAKKSSSTKSIKKEETKPKENDNAAKKTAKKNSSTESIKKETPPKENGKESSKSYVEKKEVGVKKEDGGIVPETEYDPSKSKYHPINDACWRANQPVPYLALAKTLEAIEAISARLKIVEILSNYFRSVMVLTPEDLLPSVYLCLNQLAPAYHSLELGIAETYLMKAIGQCTGRTLAQMKAAAQKTGDLGAVAEQARSTQRTMFTPPPLKTRAVFNALKDIASMTVPVLKRARAAAHGAAAGPHAHAAQAHAEGGGGRRCQQRSLSSLEGKLRIGLAEQSVLQALAQAAAATPPGGGVLDATKGLSAAEFKAKVDEQALIIKTTYCECPNYELIIPVMLEHGVAALPEHCKLTPGIPLKPMLAHPTKGVHEVLNRFEGTRFTCEYKYDGERAQIHVPKADGEGPDLPNASVFSRNQENNTSKYPDILQRLPSLLKSEVSSCVLDCEAVAYDIANKQILPFQILSTRKRKDAAASEIKVQVCVFVFDVLYLNGRALVREPLEERRRLLRENFNEVEGSWQFAVAKDCSSMEEVQQFLEDAVRGSCEGLMVKTLEGEHARYDIARRSHNWLKLKKDYLEGVGDTIDVVVIGGYHGRGKRRGVYGGFLLACYDAAGDEYQALCKIGTGFSDEDLQTLTKTLEEHVIETPRNYYRYDNAHAPDAWFAPACVWEVRCADLSLSPAHRAALGLIDPERGVSLRFPRFIRVREDKTPEQATSAQQIAEMYLSQDQVKNQTSKPVNFDDFY</sequence>
<proteinExistence type="predicted"/>
<dbReference type="Proteomes" id="UP001064048">
    <property type="component" value="Chromosome 24"/>
</dbReference>
<protein>
    <submittedName>
        <fullName evidence="1">Uncharacterized protein</fullName>
    </submittedName>
</protein>
<name>A0ACC0K8H0_CHOFU</name>
<organism evidence="1 2">
    <name type="scientific">Choristoneura fumiferana</name>
    <name type="common">Spruce budworm moth</name>
    <name type="synonym">Archips fumiferana</name>
    <dbReference type="NCBI Taxonomy" id="7141"/>
    <lineage>
        <taxon>Eukaryota</taxon>
        <taxon>Metazoa</taxon>
        <taxon>Ecdysozoa</taxon>
        <taxon>Arthropoda</taxon>
        <taxon>Hexapoda</taxon>
        <taxon>Insecta</taxon>
        <taxon>Pterygota</taxon>
        <taxon>Neoptera</taxon>
        <taxon>Endopterygota</taxon>
        <taxon>Lepidoptera</taxon>
        <taxon>Glossata</taxon>
        <taxon>Ditrysia</taxon>
        <taxon>Tortricoidea</taxon>
        <taxon>Tortricidae</taxon>
        <taxon>Tortricinae</taxon>
        <taxon>Choristoneura</taxon>
    </lineage>
</organism>
<dbReference type="EMBL" id="CM046124">
    <property type="protein sequence ID" value="KAI8432503.1"/>
    <property type="molecule type" value="Genomic_DNA"/>
</dbReference>
<evidence type="ECO:0000313" key="2">
    <source>
        <dbReference type="Proteomes" id="UP001064048"/>
    </source>
</evidence>
<gene>
    <name evidence="1" type="ORF">MSG28_013504</name>
</gene>
<evidence type="ECO:0000313" key="1">
    <source>
        <dbReference type="EMBL" id="KAI8432503.1"/>
    </source>
</evidence>
<accession>A0ACC0K8H0</accession>
<keyword evidence="2" id="KW-1185">Reference proteome</keyword>